<proteinExistence type="predicted"/>
<evidence type="ECO:0000313" key="1">
    <source>
        <dbReference type="EMBL" id="KAI5671335.1"/>
    </source>
</evidence>
<sequence length="149" mass="17984">MHNNQWGYGNFSPHARSYEHNSYDYYEGSRLGARNCYHDTPRKRVPRNEIRNERNYVNGRFHKRRDDYEVWEQKMESLFYSHCVREEEKFQLVLKSLSYEKENEISTNQDLELNVNHEGQRQGQAKEKFMKSSMSEKSTKVDEISSRCT</sequence>
<organism evidence="1 2">
    <name type="scientific">Catharanthus roseus</name>
    <name type="common">Madagascar periwinkle</name>
    <name type="synonym">Vinca rosea</name>
    <dbReference type="NCBI Taxonomy" id="4058"/>
    <lineage>
        <taxon>Eukaryota</taxon>
        <taxon>Viridiplantae</taxon>
        <taxon>Streptophyta</taxon>
        <taxon>Embryophyta</taxon>
        <taxon>Tracheophyta</taxon>
        <taxon>Spermatophyta</taxon>
        <taxon>Magnoliopsida</taxon>
        <taxon>eudicotyledons</taxon>
        <taxon>Gunneridae</taxon>
        <taxon>Pentapetalae</taxon>
        <taxon>asterids</taxon>
        <taxon>lamiids</taxon>
        <taxon>Gentianales</taxon>
        <taxon>Apocynaceae</taxon>
        <taxon>Rauvolfioideae</taxon>
        <taxon>Vinceae</taxon>
        <taxon>Catharanthinae</taxon>
        <taxon>Catharanthus</taxon>
    </lineage>
</organism>
<protein>
    <submittedName>
        <fullName evidence="1">Uncharacterized protein</fullName>
    </submittedName>
</protein>
<keyword evidence="2" id="KW-1185">Reference proteome</keyword>
<evidence type="ECO:0000313" key="2">
    <source>
        <dbReference type="Proteomes" id="UP001060085"/>
    </source>
</evidence>
<dbReference type="Proteomes" id="UP001060085">
    <property type="component" value="Linkage Group LG03"/>
</dbReference>
<dbReference type="EMBL" id="CM044703">
    <property type="protein sequence ID" value="KAI5671335.1"/>
    <property type="molecule type" value="Genomic_DNA"/>
</dbReference>
<name>A0ACC0BFD1_CATRO</name>
<comment type="caution">
    <text evidence="1">The sequence shown here is derived from an EMBL/GenBank/DDBJ whole genome shotgun (WGS) entry which is preliminary data.</text>
</comment>
<gene>
    <name evidence="1" type="ORF">M9H77_11699</name>
</gene>
<accession>A0ACC0BFD1</accession>
<reference evidence="2" key="1">
    <citation type="journal article" date="2023" name="Nat. Plants">
        <title>Single-cell RNA sequencing provides a high-resolution roadmap for understanding the multicellular compartmentation of specialized metabolism.</title>
        <authorList>
            <person name="Sun S."/>
            <person name="Shen X."/>
            <person name="Li Y."/>
            <person name="Li Y."/>
            <person name="Wang S."/>
            <person name="Li R."/>
            <person name="Zhang H."/>
            <person name="Shen G."/>
            <person name="Guo B."/>
            <person name="Wei J."/>
            <person name="Xu J."/>
            <person name="St-Pierre B."/>
            <person name="Chen S."/>
            <person name="Sun C."/>
        </authorList>
    </citation>
    <scope>NUCLEOTIDE SEQUENCE [LARGE SCALE GENOMIC DNA]</scope>
</reference>